<dbReference type="GO" id="GO:0006281">
    <property type="term" value="P:DNA repair"/>
    <property type="evidence" value="ECO:0007669"/>
    <property type="project" value="UniProtKB-KW"/>
</dbReference>
<keyword evidence="1" id="KW-0067">ATP-binding</keyword>
<keyword evidence="2" id="KW-0472">Membrane</keyword>
<keyword evidence="1" id="KW-0234">DNA repair</keyword>
<sequence>MITSLIHSILQNKIANLCNIQLLNLQIFPINILTIAFYTLSHDQYMVLNKLALILGLQIAHKWPYFFITGLVRIGKSYIINLFVNKLRIKNIKYLLLAPIGVAANNINNKTIYSELNIMNSNILQTSIFQFNEKLKELQQIQTIIIDKTSIVSVLLFTFISDIFIHIHKNTLTFDAVNVIVSGDLAQLPPIHRMQLF</sequence>
<organism evidence="4 5">
    <name type="scientific">Cetraspora pellucida</name>
    <dbReference type="NCBI Taxonomy" id="1433469"/>
    <lineage>
        <taxon>Eukaryota</taxon>
        <taxon>Fungi</taxon>
        <taxon>Fungi incertae sedis</taxon>
        <taxon>Mucoromycota</taxon>
        <taxon>Glomeromycotina</taxon>
        <taxon>Glomeromycetes</taxon>
        <taxon>Diversisporales</taxon>
        <taxon>Gigasporaceae</taxon>
        <taxon>Cetraspora</taxon>
    </lineage>
</organism>
<dbReference type="GO" id="GO:0005524">
    <property type="term" value="F:ATP binding"/>
    <property type="evidence" value="ECO:0007669"/>
    <property type="project" value="UniProtKB-KW"/>
</dbReference>
<dbReference type="EC" id="5.6.2.3" evidence="1"/>
<dbReference type="AlphaFoldDB" id="A0A9N9G662"/>
<dbReference type="Gene3D" id="3.40.50.300">
    <property type="entry name" value="P-loop containing nucleotide triphosphate hydrolases"/>
    <property type="match status" value="1"/>
</dbReference>
<dbReference type="Pfam" id="PF05970">
    <property type="entry name" value="PIF1"/>
    <property type="match status" value="1"/>
</dbReference>
<name>A0A9N9G662_9GLOM</name>
<comment type="cofactor">
    <cofactor evidence="1">
        <name>Mg(2+)</name>
        <dbReference type="ChEBI" id="CHEBI:18420"/>
    </cofactor>
</comment>
<keyword evidence="1" id="KW-0547">Nucleotide-binding</keyword>
<comment type="similarity">
    <text evidence="1">Belongs to the helicase family.</text>
</comment>
<protein>
    <recommendedName>
        <fullName evidence="1">ATP-dependent DNA helicase</fullName>
        <ecNumber evidence="1">5.6.2.3</ecNumber>
    </recommendedName>
</protein>
<dbReference type="InterPro" id="IPR010285">
    <property type="entry name" value="DNA_helicase_pif1-like_DEAD"/>
</dbReference>
<gene>
    <name evidence="4" type="ORF">CPELLU_LOCUS6383</name>
</gene>
<dbReference type="GO" id="GO:0000723">
    <property type="term" value="P:telomere maintenance"/>
    <property type="evidence" value="ECO:0007669"/>
    <property type="project" value="InterPro"/>
</dbReference>
<dbReference type="EMBL" id="CAJVQA010003945">
    <property type="protein sequence ID" value="CAG8587541.1"/>
    <property type="molecule type" value="Genomic_DNA"/>
</dbReference>
<dbReference type="GO" id="GO:0016787">
    <property type="term" value="F:hydrolase activity"/>
    <property type="evidence" value="ECO:0007669"/>
    <property type="project" value="UniProtKB-KW"/>
</dbReference>
<evidence type="ECO:0000256" key="2">
    <source>
        <dbReference type="SAM" id="Phobius"/>
    </source>
</evidence>
<dbReference type="Proteomes" id="UP000789759">
    <property type="component" value="Unassembled WGS sequence"/>
</dbReference>
<dbReference type="PANTHER" id="PTHR47642:SF5">
    <property type="entry name" value="ATP-DEPENDENT DNA HELICASE"/>
    <property type="match status" value="1"/>
</dbReference>
<dbReference type="InterPro" id="IPR027417">
    <property type="entry name" value="P-loop_NTPase"/>
</dbReference>
<dbReference type="GO" id="GO:0006310">
    <property type="term" value="P:DNA recombination"/>
    <property type="evidence" value="ECO:0007669"/>
    <property type="project" value="UniProtKB-KW"/>
</dbReference>
<dbReference type="SUPFAM" id="SSF52540">
    <property type="entry name" value="P-loop containing nucleoside triphosphate hydrolases"/>
    <property type="match status" value="1"/>
</dbReference>
<feature type="transmembrane region" description="Helical" evidence="2">
    <location>
        <begin position="21"/>
        <end position="40"/>
    </location>
</feature>
<keyword evidence="1" id="KW-0227">DNA damage</keyword>
<feature type="domain" description="DNA helicase Pif1-like DEAD-box helicase" evidence="3">
    <location>
        <begin position="40"/>
        <end position="192"/>
    </location>
</feature>
<feature type="transmembrane region" description="Helical" evidence="2">
    <location>
        <begin position="63"/>
        <end position="84"/>
    </location>
</feature>
<keyword evidence="1" id="KW-0378">Hydrolase</keyword>
<proteinExistence type="inferred from homology"/>
<evidence type="ECO:0000256" key="1">
    <source>
        <dbReference type="RuleBase" id="RU363044"/>
    </source>
</evidence>
<evidence type="ECO:0000313" key="4">
    <source>
        <dbReference type="EMBL" id="CAG8587541.1"/>
    </source>
</evidence>
<accession>A0A9N9G662</accession>
<comment type="caution">
    <text evidence="4">The sequence shown here is derived from an EMBL/GenBank/DDBJ whole genome shotgun (WGS) entry which is preliminary data.</text>
</comment>
<comment type="catalytic activity">
    <reaction evidence="1">
        <text>ATP + H2O = ADP + phosphate + H(+)</text>
        <dbReference type="Rhea" id="RHEA:13065"/>
        <dbReference type="ChEBI" id="CHEBI:15377"/>
        <dbReference type="ChEBI" id="CHEBI:15378"/>
        <dbReference type="ChEBI" id="CHEBI:30616"/>
        <dbReference type="ChEBI" id="CHEBI:43474"/>
        <dbReference type="ChEBI" id="CHEBI:456216"/>
        <dbReference type="EC" id="5.6.2.3"/>
    </reaction>
</comment>
<evidence type="ECO:0000313" key="5">
    <source>
        <dbReference type="Proteomes" id="UP000789759"/>
    </source>
</evidence>
<keyword evidence="1" id="KW-0233">DNA recombination</keyword>
<keyword evidence="2" id="KW-0812">Transmembrane</keyword>
<keyword evidence="1" id="KW-0347">Helicase</keyword>
<evidence type="ECO:0000259" key="3">
    <source>
        <dbReference type="Pfam" id="PF05970"/>
    </source>
</evidence>
<dbReference type="InterPro" id="IPR051055">
    <property type="entry name" value="PIF1_helicase"/>
</dbReference>
<dbReference type="GO" id="GO:0043139">
    <property type="term" value="F:5'-3' DNA helicase activity"/>
    <property type="evidence" value="ECO:0007669"/>
    <property type="project" value="UniProtKB-EC"/>
</dbReference>
<dbReference type="PANTHER" id="PTHR47642">
    <property type="entry name" value="ATP-DEPENDENT DNA HELICASE"/>
    <property type="match status" value="1"/>
</dbReference>
<reference evidence="4" key="1">
    <citation type="submission" date="2021-06" db="EMBL/GenBank/DDBJ databases">
        <authorList>
            <person name="Kallberg Y."/>
            <person name="Tangrot J."/>
            <person name="Rosling A."/>
        </authorList>
    </citation>
    <scope>NUCLEOTIDE SEQUENCE</scope>
    <source>
        <strain evidence="4">FL966</strain>
    </source>
</reference>
<keyword evidence="5" id="KW-1185">Reference proteome</keyword>
<dbReference type="OrthoDB" id="2325450at2759"/>
<keyword evidence="2" id="KW-1133">Transmembrane helix</keyword>